<reference evidence="2" key="1">
    <citation type="journal article" date="2020" name="Stud. Mycol.">
        <title>101 Dothideomycetes genomes: a test case for predicting lifestyles and emergence of pathogens.</title>
        <authorList>
            <person name="Haridas S."/>
            <person name="Albert R."/>
            <person name="Binder M."/>
            <person name="Bloem J."/>
            <person name="Labutti K."/>
            <person name="Salamov A."/>
            <person name="Andreopoulos B."/>
            <person name="Baker S."/>
            <person name="Barry K."/>
            <person name="Bills G."/>
            <person name="Bluhm B."/>
            <person name="Cannon C."/>
            <person name="Castanera R."/>
            <person name="Culley D."/>
            <person name="Daum C."/>
            <person name="Ezra D."/>
            <person name="Gonzalez J."/>
            <person name="Henrissat B."/>
            <person name="Kuo A."/>
            <person name="Liang C."/>
            <person name="Lipzen A."/>
            <person name="Lutzoni F."/>
            <person name="Magnuson J."/>
            <person name="Mondo S."/>
            <person name="Nolan M."/>
            <person name="Ohm R."/>
            <person name="Pangilinan J."/>
            <person name="Park H.-J."/>
            <person name="Ramirez L."/>
            <person name="Alfaro M."/>
            <person name="Sun H."/>
            <person name="Tritt A."/>
            <person name="Yoshinaga Y."/>
            <person name="Zwiers L.-H."/>
            <person name="Turgeon B."/>
            <person name="Goodwin S."/>
            <person name="Spatafora J."/>
            <person name="Crous P."/>
            <person name="Grigoriev I."/>
        </authorList>
    </citation>
    <scope>NUCLEOTIDE SEQUENCE</scope>
    <source>
        <strain evidence="2">CBS 133067</strain>
    </source>
</reference>
<dbReference type="EMBL" id="ML978121">
    <property type="protein sequence ID" value="KAF2104403.1"/>
    <property type="molecule type" value="Genomic_DNA"/>
</dbReference>
<dbReference type="AlphaFoldDB" id="A0A9P4IQU9"/>
<accession>A0A9P4IQU9</accession>
<sequence>MASTAASQAPPPGSLPTAAQIPLESFELPTFPPQAQELRALTLTCDIALDNYTGLLTQPFKVTDLPPKIESLTLELFSLGYPAGFLEQLAQKLPELKSLTVFGQLLGGVSVETHQDVVKFFEMISKGLRELHLLDVFSPPGLIKDVGNVLQKQGKLMFSEINYTTRHDEDFFARIPGTELPGMVNPGLITFALNMAPSEGPEDDDEEDKDKGHDEKRQKTDEPKEEGITPLNRTLAEDLVQYLTAVTTRPRTLKVLNTTLYTLTFTQLRRIKEVHTGILVLNVTVELEMESSEEGDEAWNKWKAEVLESIAYCTNLEQVEIVASPGLQFSLAVQNPRRKILDRVWPGEEDMAKLKQKCPNLILFQGSILRKPGGLEWRYDDGKWTRGLLSSDGSQ</sequence>
<evidence type="ECO:0000313" key="3">
    <source>
        <dbReference type="Proteomes" id="UP000799772"/>
    </source>
</evidence>
<dbReference type="OrthoDB" id="5356476at2759"/>
<evidence type="ECO:0000313" key="2">
    <source>
        <dbReference type="EMBL" id="KAF2104403.1"/>
    </source>
</evidence>
<comment type="caution">
    <text evidence="2">The sequence shown here is derived from an EMBL/GenBank/DDBJ whole genome shotgun (WGS) entry which is preliminary data.</text>
</comment>
<proteinExistence type="predicted"/>
<feature type="compositionally biased region" description="Basic and acidic residues" evidence="1">
    <location>
        <begin position="209"/>
        <end position="227"/>
    </location>
</feature>
<evidence type="ECO:0000256" key="1">
    <source>
        <dbReference type="SAM" id="MobiDB-lite"/>
    </source>
</evidence>
<gene>
    <name evidence="2" type="ORF">NA57DRAFT_70610</name>
</gene>
<organism evidence="2 3">
    <name type="scientific">Rhizodiscina lignyota</name>
    <dbReference type="NCBI Taxonomy" id="1504668"/>
    <lineage>
        <taxon>Eukaryota</taxon>
        <taxon>Fungi</taxon>
        <taxon>Dikarya</taxon>
        <taxon>Ascomycota</taxon>
        <taxon>Pezizomycotina</taxon>
        <taxon>Dothideomycetes</taxon>
        <taxon>Pleosporomycetidae</taxon>
        <taxon>Aulographales</taxon>
        <taxon>Rhizodiscinaceae</taxon>
        <taxon>Rhizodiscina</taxon>
    </lineage>
</organism>
<dbReference type="Proteomes" id="UP000799772">
    <property type="component" value="Unassembled WGS sequence"/>
</dbReference>
<protein>
    <submittedName>
        <fullName evidence="2">Uncharacterized protein</fullName>
    </submittedName>
</protein>
<name>A0A9P4IQU9_9PEZI</name>
<feature type="region of interest" description="Disordered" evidence="1">
    <location>
        <begin position="194"/>
        <end position="230"/>
    </location>
</feature>
<keyword evidence="3" id="KW-1185">Reference proteome</keyword>